<evidence type="ECO:0000256" key="17">
    <source>
        <dbReference type="SAM" id="Phobius"/>
    </source>
</evidence>
<gene>
    <name evidence="18" type="ORF">ACN42_g5238</name>
</gene>
<evidence type="ECO:0000313" key="18">
    <source>
        <dbReference type="EMBL" id="KUM61873.1"/>
    </source>
</evidence>
<comment type="similarity">
    <text evidence="4 16">Belongs to the cytochrome P450 family.</text>
</comment>
<proteinExistence type="inferred from homology"/>
<dbReference type="InterPro" id="IPR017972">
    <property type="entry name" value="Cyt_P450_CS"/>
</dbReference>
<evidence type="ECO:0000313" key="19">
    <source>
        <dbReference type="Proteomes" id="UP000055045"/>
    </source>
</evidence>
<reference evidence="18 19" key="1">
    <citation type="submission" date="2015-10" db="EMBL/GenBank/DDBJ databases">
        <title>Genome sequencing of Penicillium freii.</title>
        <authorList>
            <person name="Nguyen H.D."/>
            <person name="Visagie C.M."/>
            <person name="Seifert K.A."/>
        </authorList>
    </citation>
    <scope>NUCLEOTIDE SEQUENCE [LARGE SCALE GENOMIC DNA]</scope>
    <source>
        <strain evidence="18 19">DAOM 242723</strain>
    </source>
</reference>
<dbReference type="GO" id="GO:0020037">
    <property type="term" value="F:heme binding"/>
    <property type="evidence" value="ECO:0007669"/>
    <property type="project" value="InterPro"/>
</dbReference>
<keyword evidence="12 17" id="KW-0472">Membrane</keyword>
<dbReference type="GO" id="GO:1902181">
    <property type="term" value="P:verruculogen biosynthetic process"/>
    <property type="evidence" value="ECO:0007669"/>
    <property type="project" value="UniProtKB-ARBA"/>
</dbReference>
<dbReference type="Gene3D" id="1.10.630.10">
    <property type="entry name" value="Cytochrome P450"/>
    <property type="match status" value="1"/>
</dbReference>
<evidence type="ECO:0000256" key="4">
    <source>
        <dbReference type="ARBA" id="ARBA00010617"/>
    </source>
</evidence>
<keyword evidence="9 16" id="KW-0560">Oxidoreductase</keyword>
<dbReference type="CDD" id="cd11061">
    <property type="entry name" value="CYP67-like"/>
    <property type="match status" value="1"/>
</dbReference>
<sequence length="569" mass="64264">MLNDTPEVPVGFLGGLAREFIAPIDDASKSYPQFWLTLTSPVFLDNLKSYFGASAGILLTLVLVYTIARSVYLVTWHPYAQYPGPFLAKFTILYSAYHALKGDLHLDMWKCHQKYGDYVRYTPNRLLVNTTEGLKEIYQSAKQIQKSPDYQVMNLKVASTFTEVDKKIHERKRRLVSHGFSDASLRLYEPRILTNVTKLVNRILSSKKAEDGWTESLNIGDFAGHFAFDVMTSVIYGLCYNLQEDPKYRFIIPVISGVNFRIGILSQAPMLAWRKMDRYIFRRAIKARNVFLGFVGKIIKDRMKATDITGDAFSILFAAKDDELKEGLSRDQLNAESLNFVVAGSDTTATSMSATIFYLTRYPDAYAKAVAEVRSAFHDINDVRLGPALNSCEYLRACINEAMRMSPPVGSALWRKVLPGGLSFGGEYVPEGCELGTGIYSIHHNSKYYRDPFVYRPERWFSHPDVNGQYSEEAALELEEAKAAFNPFSLGMRGCVGKALAMNEIMLAFAALLVSCDIQLTHCEESRLGEGSKNAEYGRHRVFEYQVKDWLIACRNGPMVKAKAWSRDE</sequence>
<dbReference type="Pfam" id="PF00067">
    <property type="entry name" value="p450"/>
    <property type="match status" value="1"/>
</dbReference>
<dbReference type="GO" id="GO:0016020">
    <property type="term" value="C:membrane"/>
    <property type="evidence" value="ECO:0007669"/>
    <property type="project" value="UniProtKB-SubCell"/>
</dbReference>
<keyword evidence="10 15" id="KW-0408">Iron</keyword>
<comment type="pathway">
    <text evidence="3">Secondary metabolite biosynthesis.</text>
</comment>
<dbReference type="InterPro" id="IPR001128">
    <property type="entry name" value="Cyt_P450"/>
</dbReference>
<feature type="binding site" description="axial binding residue" evidence="15">
    <location>
        <position position="495"/>
    </location>
    <ligand>
        <name>heme</name>
        <dbReference type="ChEBI" id="CHEBI:30413"/>
    </ligand>
    <ligandPart>
        <name>Fe</name>
        <dbReference type="ChEBI" id="CHEBI:18248"/>
    </ligandPart>
</feature>
<dbReference type="InterPro" id="IPR036396">
    <property type="entry name" value="Cyt_P450_sf"/>
</dbReference>
<feature type="transmembrane region" description="Helical" evidence="17">
    <location>
        <begin position="250"/>
        <end position="273"/>
    </location>
</feature>
<evidence type="ECO:0000256" key="1">
    <source>
        <dbReference type="ARBA" id="ARBA00001971"/>
    </source>
</evidence>
<evidence type="ECO:0000256" key="11">
    <source>
        <dbReference type="ARBA" id="ARBA00023033"/>
    </source>
</evidence>
<dbReference type="GO" id="GO:0005506">
    <property type="term" value="F:iron ion binding"/>
    <property type="evidence" value="ECO:0007669"/>
    <property type="project" value="InterPro"/>
</dbReference>
<comment type="subcellular location">
    <subcellularLocation>
        <location evidence="2">Membrane</location>
    </subcellularLocation>
</comment>
<evidence type="ECO:0000256" key="2">
    <source>
        <dbReference type="ARBA" id="ARBA00004370"/>
    </source>
</evidence>
<protein>
    <recommendedName>
        <fullName evidence="13">Cytochrome P450 monooxygenase poxM</fullName>
    </recommendedName>
    <alternativeName>
        <fullName evidence="14">Oxaleimides biosynthesis cluster protein M</fullName>
    </alternativeName>
</protein>
<evidence type="ECO:0000256" key="12">
    <source>
        <dbReference type="ARBA" id="ARBA00023136"/>
    </source>
</evidence>
<evidence type="ECO:0000256" key="14">
    <source>
        <dbReference type="ARBA" id="ARBA00081244"/>
    </source>
</evidence>
<comment type="caution">
    <text evidence="18">The sequence shown here is derived from an EMBL/GenBank/DDBJ whole genome shotgun (WGS) entry which is preliminary data.</text>
</comment>
<dbReference type="GO" id="GO:0043386">
    <property type="term" value="P:mycotoxin biosynthetic process"/>
    <property type="evidence" value="ECO:0007669"/>
    <property type="project" value="UniProtKB-ARBA"/>
</dbReference>
<keyword evidence="11 16" id="KW-0503">Monooxygenase</keyword>
<evidence type="ECO:0000256" key="13">
    <source>
        <dbReference type="ARBA" id="ARBA00068045"/>
    </source>
</evidence>
<comment type="cofactor">
    <cofactor evidence="1 15">
        <name>heme</name>
        <dbReference type="ChEBI" id="CHEBI:30413"/>
    </cofactor>
</comment>
<dbReference type="Proteomes" id="UP000055045">
    <property type="component" value="Unassembled WGS sequence"/>
</dbReference>
<keyword evidence="8 17" id="KW-1133">Transmembrane helix</keyword>
<feature type="transmembrane region" description="Helical" evidence="17">
    <location>
        <begin position="50"/>
        <end position="68"/>
    </location>
</feature>
<dbReference type="PROSITE" id="PS00086">
    <property type="entry name" value="CYTOCHROME_P450"/>
    <property type="match status" value="1"/>
</dbReference>
<dbReference type="InterPro" id="IPR002401">
    <property type="entry name" value="Cyt_P450_E_grp-I"/>
</dbReference>
<evidence type="ECO:0000256" key="16">
    <source>
        <dbReference type="RuleBase" id="RU000461"/>
    </source>
</evidence>
<evidence type="ECO:0000256" key="6">
    <source>
        <dbReference type="ARBA" id="ARBA00022692"/>
    </source>
</evidence>
<dbReference type="PRINTS" id="PR00385">
    <property type="entry name" value="P450"/>
</dbReference>
<keyword evidence="5 15" id="KW-0349">Heme</keyword>
<evidence type="ECO:0000256" key="15">
    <source>
        <dbReference type="PIRSR" id="PIRSR602401-1"/>
    </source>
</evidence>
<name>A0A101MJZ2_PENFR</name>
<keyword evidence="6 17" id="KW-0812">Transmembrane</keyword>
<evidence type="ECO:0000256" key="8">
    <source>
        <dbReference type="ARBA" id="ARBA00022989"/>
    </source>
</evidence>
<dbReference type="STRING" id="48697.A0A101MJZ2"/>
<dbReference type="AlphaFoldDB" id="A0A101MJZ2"/>
<evidence type="ECO:0000256" key="7">
    <source>
        <dbReference type="ARBA" id="ARBA00022723"/>
    </source>
</evidence>
<evidence type="ECO:0000256" key="9">
    <source>
        <dbReference type="ARBA" id="ARBA00023002"/>
    </source>
</evidence>
<evidence type="ECO:0000256" key="10">
    <source>
        <dbReference type="ARBA" id="ARBA00023004"/>
    </source>
</evidence>
<dbReference type="SUPFAM" id="SSF48264">
    <property type="entry name" value="Cytochrome P450"/>
    <property type="match status" value="1"/>
</dbReference>
<dbReference type="FunFam" id="1.10.630.10:FF:000063">
    <property type="entry name" value="Cytochrome P450 monooxygenase"/>
    <property type="match status" value="1"/>
</dbReference>
<evidence type="ECO:0000256" key="5">
    <source>
        <dbReference type="ARBA" id="ARBA00022617"/>
    </source>
</evidence>
<dbReference type="InterPro" id="IPR050121">
    <property type="entry name" value="Cytochrome_P450_monoxygenase"/>
</dbReference>
<dbReference type="GO" id="GO:0004497">
    <property type="term" value="F:monooxygenase activity"/>
    <property type="evidence" value="ECO:0007669"/>
    <property type="project" value="UniProtKB-KW"/>
</dbReference>
<keyword evidence="7 15" id="KW-0479">Metal-binding</keyword>
<dbReference type="EMBL" id="LLXE01000118">
    <property type="protein sequence ID" value="KUM61873.1"/>
    <property type="molecule type" value="Genomic_DNA"/>
</dbReference>
<dbReference type="GO" id="GO:0016705">
    <property type="term" value="F:oxidoreductase activity, acting on paired donors, with incorporation or reduction of molecular oxygen"/>
    <property type="evidence" value="ECO:0007669"/>
    <property type="project" value="InterPro"/>
</dbReference>
<evidence type="ECO:0000256" key="3">
    <source>
        <dbReference type="ARBA" id="ARBA00005179"/>
    </source>
</evidence>
<dbReference type="PANTHER" id="PTHR24305">
    <property type="entry name" value="CYTOCHROME P450"/>
    <property type="match status" value="1"/>
</dbReference>
<dbReference type="PRINTS" id="PR00463">
    <property type="entry name" value="EP450I"/>
</dbReference>
<organism evidence="18 19">
    <name type="scientific">Penicillium freii</name>
    <dbReference type="NCBI Taxonomy" id="48697"/>
    <lineage>
        <taxon>Eukaryota</taxon>
        <taxon>Fungi</taxon>
        <taxon>Dikarya</taxon>
        <taxon>Ascomycota</taxon>
        <taxon>Pezizomycotina</taxon>
        <taxon>Eurotiomycetes</taxon>
        <taxon>Eurotiomycetidae</taxon>
        <taxon>Eurotiales</taxon>
        <taxon>Aspergillaceae</taxon>
        <taxon>Penicillium</taxon>
    </lineage>
</organism>
<dbReference type="PANTHER" id="PTHR24305:SF237">
    <property type="entry name" value="CYTOCHROME P450 MONOOXYGENASE ATNE-RELATED"/>
    <property type="match status" value="1"/>
</dbReference>
<keyword evidence="19" id="KW-1185">Reference proteome</keyword>
<accession>A0A101MJZ2</accession>